<proteinExistence type="predicted"/>
<organism evidence="1 2">
    <name type="scientific">Meganyctiphanes norvegica</name>
    <name type="common">Northern krill</name>
    <name type="synonym">Thysanopoda norvegica</name>
    <dbReference type="NCBI Taxonomy" id="48144"/>
    <lineage>
        <taxon>Eukaryota</taxon>
        <taxon>Metazoa</taxon>
        <taxon>Ecdysozoa</taxon>
        <taxon>Arthropoda</taxon>
        <taxon>Crustacea</taxon>
        <taxon>Multicrustacea</taxon>
        <taxon>Malacostraca</taxon>
        <taxon>Eumalacostraca</taxon>
        <taxon>Eucarida</taxon>
        <taxon>Euphausiacea</taxon>
        <taxon>Euphausiidae</taxon>
        <taxon>Meganyctiphanes</taxon>
    </lineage>
</organism>
<evidence type="ECO:0000313" key="1">
    <source>
        <dbReference type="EMBL" id="CAL4151318.1"/>
    </source>
</evidence>
<name>A0AAV2S359_MEGNR</name>
<comment type="caution">
    <text evidence="1">The sequence shown here is derived from an EMBL/GenBank/DDBJ whole genome shotgun (WGS) entry which is preliminary data.</text>
</comment>
<accession>A0AAV2S359</accession>
<protein>
    <submittedName>
        <fullName evidence="1">Uncharacterized protein</fullName>
    </submittedName>
</protein>
<sequence>MVAKIKTGPGQTNDLELLVSPPANTRLCRISLRERGMYMPCIGGGDWRKGERFTWQNTTRLTFQEDASGNILTAKLVIHGFTNPAPTGIVEDGHILVNIPLQILPGFAGGDLTGKLSAHALSVDWNTATITLPSATAPATPTTPAG</sequence>
<evidence type="ECO:0000313" key="2">
    <source>
        <dbReference type="Proteomes" id="UP001497623"/>
    </source>
</evidence>
<gene>
    <name evidence="1" type="ORF">MNOR_LOCUS30769</name>
</gene>
<keyword evidence="2" id="KW-1185">Reference proteome</keyword>
<dbReference type="EMBL" id="CAXKWB010038289">
    <property type="protein sequence ID" value="CAL4151318.1"/>
    <property type="molecule type" value="Genomic_DNA"/>
</dbReference>
<dbReference type="Proteomes" id="UP001497623">
    <property type="component" value="Unassembled WGS sequence"/>
</dbReference>
<reference evidence="1 2" key="1">
    <citation type="submission" date="2024-05" db="EMBL/GenBank/DDBJ databases">
        <authorList>
            <person name="Wallberg A."/>
        </authorList>
    </citation>
    <scope>NUCLEOTIDE SEQUENCE [LARGE SCALE GENOMIC DNA]</scope>
</reference>
<feature type="non-terminal residue" evidence="1">
    <location>
        <position position="146"/>
    </location>
</feature>
<dbReference type="AlphaFoldDB" id="A0AAV2S359"/>